<dbReference type="HOGENOM" id="CLU_1696522_0_0_1"/>
<proteinExistence type="predicted"/>
<dbReference type="Gene3D" id="3.30.420.40">
    <property type="match status" value="1"/>
</dbReference>
<organism evidence="1 2">
    <name type="scientific">Scleroderma citrinum Foug A</name>
    <dbReference type="NCBI Taxonomy" id="1036808"/>
    <lineage>
        <taxon>Eukaryota</taxon>
        <taxon>Fungi</taxon>
        <taxon>Dikarya</taxon>
        <taxon>Basidiomycota</taxon>
        <taxon>Agaricomycotina</taxon>
        <taxon>Agaricomycetes</taxon>
        <taxon>Agaricomycetidae</taxon>
        <taxon>Boletales</taxon>
        <taxon>Sclerodermatineae</taxon>
        <taxon>Sclerodermataceae</taxon>
        <taxon>Scleroderma</taxon>
    </lineage>
</organism>
<dbReference type="STRING" id="1036808.A0A0C2Z393"/>
<reference evidence="1 2" key="1">
    <citation type="submission" date="2014-04" db="EMBL/GenBank/DDBJ databases">
        <authorList>
            <consortium name="DOE Joint Genome Institute"/>
            <person name="Kuo A."/>
            <person name="Kohler A."/>
            <person name="Nagy L.G."/>
            <person name="Floudas D."/>
            <person name="Copeland A."/>
            <person name="Barry K.W."/>
            <person name="Cichocki N."/>
            <person name="Veneault-Fourrey C."/>
            <person name="LaButti K."/>
            <person name="Lindquist E.A."/>
            <person name="Lipzen A."/>
            <person name="Lundell T."/>
            <person name="Morin E."/>
            <person name="Murat C."/>
            <person name="Sun H."/>
            <person name="Tunlid A."/>
            <person name="Henrissat B."/>
            <person name="Grigoriev I.V."/>
            <person name="Hibbett D.S."/>
            <person name="Martin F."/>
            <person name="Nordberg H.P."/>
            <person name="Cantor M.N."/>
            <person name="Hua S.X."/>
        </authorList>
    </citation>
    <scope>NUCLEOTIDE SEQUENCE [LARGE SCALE GENOMIC DNA]</scope>
    <source>
        <strain evidence="1 2">Foug A</strain>
    </source>
</reference>
<evidence type="ECO:0000313" key="2">
    <source>
        <dbReference type="Proteomes" id="UP000053989"/>
    </source>
</evidence>
<name>A0A0C2Z393_9AGAM</name>
<dbReference type="InterPro" id="IPR043129">
    <property type="entry name" value="ATPase_NBD"/>
</dbReference>
<keyword evidence="2" id="KW-1185">Reference proteome</keyword>
<dbReference type="AlphaFoldDB" id="A0A0C2Z393"/>
<sequence length="155" mass="16773">MLCYKNVALAQERVRAQYANDMGIRGTPPGNNGYLGFYFPRSEIIPPNITGEFFFKPDAGATSVAVVPELAFPPFSHPRTILESQILSNKLRVTDIVPPGAPPLQRLVLAEGASSNTVIQWVVADVFGTSVYIEERKTGTQEVAAFGGALLARHA</sequence>
<dbReference type="OrthoDB" id="1728974at2759"/>
<dbReference type="EMBL" id="KN822117">
    <property type="protein sequence ID" value="KIM56388.1"/>
    <property type="molecule type" value="Genomic_DNA"/>
</dbReference>
<accession>A0A0C2Z393</accession>
<dbReference type="InParanoid" id="A0A0C2Z393"/>
<dbReference type="SUPFAM" id="SSF53067">
    <property type="entry name" value="Actin-like ATPase domain"/>
    <property type="match status" value="1"/>
</dbReference>
<evidence type="ECO:0000313" key="1">
    <source>
        <dbReference type="EMBL" id="KIM56388.1"/>
    </source>
</evidence>
<protein>
    <submittedName>
        <fullName evidence="1">Uncharacterized protein</fullName>
    </submittedName>
</protein>
<gene>
    <name evidence="1" type="ORF">SCLCIDRAFT_29622</name>
</gene>
<reference evidence="2" key="2">
    <citation type="submission" date="2015-01" db="EMBL/GenBank/DDBJ databases">
        <title>Evolutionary Origins and Diversification of the Mycorrhizal Mutualists.</title>
        <authorList>
            <consortium name="DOE Joint Genome Institute"/>
            <consortium name="Mycorrhizal Genomics Consortium"/>
            <person name="Kohler A."/>
            <person name="Kuo A."/>
            <person name="Nagy L.G."/>
            <person name="Floudas D."/>
            <person name="Copeland A."/>
            <person name="Barry K.W."/>
            <person name="Cichocki N."/>
            <person name="Veneault-Fourrey C."/>
            <person name="LaButti K."/>
            <person name="Lindquist E.A."/>
            <person name="Lipzen A."/>
            <person name="Lundell T."/>
            <person name="Morin E."/>
            <person name="Murat C."/>
            <person name="Riley R."/>
            <person name="Ohm R."/>
            <person name="Sun H."/>
            <person name="Tunlid A."/>
            <person name="Henrissat B."/>
            <person name="Grigoriev I.V."/>
            <person name="Hibbett D.S."/>
            <person name="Martin F."/>
        </authorList>
    </citation>
    <scope>NUCLEOTIDE SEQUENCE [LARGE SCALE GENOMIC DNA]</scope>
    <source>
        <strain evidence="2">Foug A</strain>
    </source>
</reference>
<dbReference type="Proteomes" id="UP000053989">
    <property type="component" value="Unassembled WGS sequence"/>
</dbReference>